<protein>
    <submittedName>
        <fullName evidence="1">Putative gene transfer agent protein</fullName>
    </submittedName>
</protein>
<evidence type="ECO:0000313" key="2">
    <source>
        <dbReference type="Proteomes" id="UP000000692"/>
    </source>
</evidence>
<dbReference type="Gene3D" id="3.30.2000.30">
    <property type="match status" value="1"/>
</dbReference>
<reference evidence="1 2" key="1">
    <citation type="journal article" date="2011" name="J. Bacteriol.">
        <title>Complete genome sequence of the industrial strain Ketogulonicigenium vulgare WSH-001.</title>
        <authorList>
            <person name="Liu L."/>
            <person name="Li Y."/>
            <person name="Zhang J."/>
            <person name="Zhou Z."/>
            <person name="Liu J."/>
            <person name="Li X."/>
            <person name="Zhou J."/>
            <person name="Du G."/>
            <person name="Wang L."/>
            <person name="Chen J."/>
        </authorList>
    </citation>
    <scope>NUCLEOTIDE SEQUENCE [LARGE SCALE GENOMIC DNA]</scope>
    <source>
        <strain evidence="1 2">WSH-001</strain>
    </source>
</reference>
<dbReference type="eggNOG" id="ENOG5032U2V">
    <property type="taxonomic scope" value="Bacteria"/>
</dbReference>
<sequence>MTQSLALQQALYTRLTAALDGVDIYDALPSGPVPALYVALGPEEVEDLSTHEGALTIHEVKISVIATGGGFGSAKTITTAITEALAAPLTLPSFTASPAQFLRASAKGTSASGAERRIDLFFRIRIEP</sequence>
<gene>
    <name evidence="1" type="ordered locus">KVU_0656</name>
</gene>
<proteinExistence type="predicted"/>
<accession>F9Y459</accession>
<dbReference type="KEGG" id="kvl:KVU_0656"/>
<dbReference type="EMBL" id="CP002018">
    <property type="protein sequence ID" value="AEM40495.1"/>
    <property type="molecule type" value="Genomic_DNA"/>
</dbReference>
<dbReference type="Proteomes" id="UP000000692">
    <property type="component" value="Chromosome"/>
</dbReference>
<dbReference type="RefSeq" id="WP_014537611.1">
    <property type="nucleotide sequence ID" value="NC_017384.1"/>
</dbReference>
<dbReference type="Pfam" id="PF11367">
    <property type="entry name" value="Tail_completion_gp17"/>
    <property type="match status" value="1"/>
</dbReference>
<dbReference type="InterPro" id="IPR021508">
    <property type="entry name" value="Gp17-like"/>
</dbReference>
<keyword evidence="2" id="KW-1185">Reference proteome</keyword>
<name>F9Y459_KETVW</name>
<dbReference type="AlphaFoldDB" id="F9Y459"/>
<organism evidence="1 2">
    <name type="scientific">Ketogulonicigenium vulgare (strain WSH-001)</name>
    <dbReference type="NCBI Taxonomy" id="759362"/>
    <lineage>
        <taxon>Bacteria</taxon>
        <taxon>Pseudomonadati</taxon>
        <taxon>Pseudomonadota</taxon>
        <taxon>Alphaproteobacteria</taxon>
        <taxon>Rhodobacterales</taxon>
        <taxon>Roseobacteraceae</taxon>
        <taxon>Ketogulonicigenium</taxon>
    </lineage>
</organism>
<dbReference type="HOGENOM" id="CLU_126531_0_1_5"/>
<dbReference type="OrthoDB" id="7644395at2"/>
<evidence type="ECO:0000313" key="1">
    <source>
        <dbReference type="EMBL" id="AEM40495.1"/>
    </source>
</evidence>
<dbReference type="InterPro" id="IPR053745">
    <property type="entry name" value="Viral_Tail_Comp_sf"/>
</dbReference>